<gene>
    <name evidence="6" type="ORF">B5V00_07510</name>
</gene>
<evidence type="ECO:0000256" key="3">
    <source>
        <dbReference type="ARBA" id="ARBA00023098"/>
    </source>
</evidence>
<dbReference type="OrthoDB" id="9799237at2"/>
<dbReference type="InterPro" id="IPR000873">
    <property type="entry name" value="AMP-dep_synth/lig_dom"/>
</dbReference>
<accession>A0A1X0Y6F7</accession>
<evidence type="ECO:0000256" key="4">
    <source>
        <dbReference type="ARBA" id="ARBA00024484"/>
    </source>
</evidence>
<dbReference type="PANTHER" id="PTHR43272">
    <property type="entry name" value="LONG-CHAIN-FATTY-ACID--COA LIGASE"/>
    <property type="match status" value="1"/>
</dbReference>
<dbReference type="STRING" id="1969733.B5V00_07510"/>
<dbReference type="EMBL" id="NAAD01000007">
    <property type="protein sequence ID" value="ORJ60672.1"/>
    <property type="molecule type" value="Genomic_DNA"/>
</dbReference>
<proteinExistence type="predicted"/>
<dbReference type="InterPro" id="IPR020845">
    <property type="entry name" value="AMP-binding_CS"/>
</dbReference>
<sequence>MKTEPLNLPFPSVPAMLRDCGERFCDRDALSYKKDGQWKSLSYGQFYQRVLMAARGLGKLGVEPGEKVAILSENRAGWVIADLGILCARAVTVPIYATNTAAQVSYVLQHSGARIVFVSNRLQYEKLLAVRDQLPELETVIAFERFIGDKSLPVFHLYQLSEISHPISAAEQQQIETQMAEIGPDDLLTLIYTSGTTGVPKGVMLTHANFLIDARIGLDRLGGRNSRETFLSFLPLSHVLERTAGYYAALMSGSRIAFAESVDKVVENIVEVQPTAMVSVPRLFEKIYSRIYENVHLMSPPKRKLFHRAVEVGRQYVYRRYIEGKPTGLLGAKYRFYDRLIFAKIRQKFGGRLKFFISGGAPLDKTINEFLWIIGIPAFEGYGLTETSPAITLSSREQNRFGSVGRPLEHTEVKLAEDGELLVRGPQVMRGYYRNEKATSEAMENGWFKTGDIARIDEDGYVYIVDRKKEIIVTAGGKNIAPQPLENELKLDKYISQAYVYGDRKPYLVALITPNLERLIELGHEKNLDYFDIEELVANEKVRAVFAERIEQLNEKLPSYETIKKFVLLPRDFSVEGGELTPTLKLKRKVIYEKYRERIESLYDQNGTTANQNHQGETA</sequence>
<organism evidence="6 7">
    <name type="scientific">Geothermobacter hydrogeniphilus</name>
    <dbReference type="NCBI Taxonomy" id="1969733"/>
    <lineage>
        <taxon>Bacteria</taxon>
        <taxon>Pseudomonadati</taxon>
        <taxon>Thermodesulfobacteriota</taxon>
        <taxon>Desulfuromonadia</taxon>
        <taxon>Desulfuromonadales</taxon>
        <taxon>Geothermobacteraceae</taxon>
        <taxon>Geothermobacter</taxon>
    </lineage>
</organism>
<dbReference type="AlphaFoldDB" id="A0A1X0Y6F7"/>
<keyword evidence="7" id="KW-1185">Reference proteome</keyword>
<protein>
    <submittedName>
        <fullName evidence="6">AMP-dependent synthetase</fullName>
    </submittedName>
</protein>
<dbReference type="GO" id="GO:0016020">
    <property type="term" value="C:membrane"/>
    <property type="evidence" value="ECO:0007669"/>
    <property type="project" value="TreeGrafter"/>
</dbReference>
<dbReference type="PANTHER" id="PTHR43272:SF32">
    <property type="entry name" value="AMP-DEPENDENT SYNTHETASE_LIGASE DOMAIN-CONTAINING PROTEIN"/>
    <property type="match status" value="1"/>
</dbReference>
<comment type="caution">
    <text evidence="6">The sequence shown here is derived from an EMBL/GenBank/DDBJ whole genome shotgun (WGS) entry which is preliminary data.</text>
</comment>
<evidence type="ECO:0000313" key="7">
    <source>
        <dbReference type="Proteomes" id="UP000193136"/>
    </source>
</evidence>
<comment type="catalytic activity">
    <reaction evidence="4">
        <text>a long-chain fatty acid + ATP + CoA = a long-chain fatty acyl-CoA + AMP + diphosphate</text>
        <dbReference type="Rhea" id="RHEA:15421"/>
        <dbReference type="ChEBI" id="CHEBI:30616"/>
        <dbReference type="ChEBI" id="CHEBI:33019"/>
        <dbReference type="ChEBI" id="CHEBI:57287"/>
        <dbReference type="ChEBI" id="CHEBI:57560"/>
        <dbReference type="ChEBI" id="CHEBI:83139"/>
        <dbReference type="ChEBI" id="CHEBI:456215"/>
        <dbReference type="EC" id="6.2.1.3"/>
    </reaction>
    <physiologicalReaction direction="left-to-right" evidence="4">
        <dbReference type="Rhea" id="RHEA:15422"/>
    </physiologicalReaction>
</comment>
<dbReference type="Gene3D" id="3.40.50.12780">
    <property type="entry name" value="N-terminal domain of ligase-like"/>
    <property type="match status" value="1"/>
</dbReference>
<dbReference type="SUPFAM" id="SSF56801">
    <property type="entry name" value="Acetyl-CoA synthetase-like"/>
    <property type="match status" value="1"/>
</dbReference>
<evidence type="ECO:0000256" key="1">
    <source>
        <dbReference type="ARBA" id="ARBA00022598"/>
    </source>
</evidence>
<evidence type="ECO:0000313" key="6">
    <source>
        <dbReference type="EMBL" id="ORJ60672.1"/>
    </source>
</evidence>
<evidence type="ECO:0000259" key="5">
    <source>
        <dbReference type="Pfam" id="PF00501"/>
    </source>
</evidence>
<keyword evidence="3" id="KW-0443">Lipid metabolism</keyword>
<dbReference type="InterPro" id="IPR045851">
    <property type="entry name" value="AMP-bd_C_sf"/>
</dbReference>
<name>A0A1X0Y6F7_9BACT</name>
<dbReference type="Proteomes" id="UP000193136">
    <property type="component" value="Unassembled WGS sequence"/>
</dbReference>
<dbReference type="CDD" id="cd05907">
    <property type="entry name" value="VL_LC_FACS_like"/>
    <property type="match status" value="1"/>
</dbReference>
<dbReference type="Pfam" id="PF23562">
    <property type="entry name" value="AMP-binding_C_3"/>
    <property type="match status" value="1"/>
</dbReference>
<keyword evidence="2" id="KW-0276">Fatty acid metabolism</keyword>
<dbReference type="Pfam" id="PF00501">
    <property type="entry name" value="AMP-binding"/>
    <property type="match status" value="1"/>
</dbReference>
<keyword evidence="1" id="KW-0436">Ligase</keyword>
<dbReference type="InterPro" id="IPR042099">
    <property type="entry name" value="ANL_N_sf"/>
</dbReference>
<dbReference type="GO" id="GO:0004467">
    <property type="term" value="F:long-chain fatty acid-CoA ligase activity"/>
    <property type="evidence" value="ECO:0007669"/>
    <property type="project" value="UniProtKB-EC"/>
</dbReference>
<reference evidence="6 7" key="1">
    <citation type="submission" date="2017-03" db="EMBL/GenBank/DDBJ databases">
        <title>Genome sequence of Geothermobacter sp. EPR-M, Deep-Sea Iron Reducer.</title>
        <authorList>
            <person name="Tully B."/>
            <person name="Savalia P."/>
            <person name="Abuyen K."/>
            <person name="Baughan C."/>
            <person name="Romero E."/>
            <person name="Ronkowski C."/>
            <person name="Torres B."/>
            <person name="Tremblay J."/>
            <person name="Trujillo A."/>
            <person name="Tyler M."/>
            <person name="Perez-Rodriguez I."/>
            <person name="Amend J."/>
        </authorList>
    </citation>
    <scope>NUCLEOTIDE SEQUENCE [LARGE SCALE GENOMIC DNA]</scope>
    <source>
        <strain evidence="6 7">EPR-M</strain>
    </source>
</reference>
<dbReference type="Gene3D" id="3.30.300.30">
    <property type="match status" value="1"/>
</dbReference>
<dbReference type="PROSITE" id="PS00455">
    <property type="entry name" value="AMP_BINDING"/>
    <property type="match status" value="1"/>
</dbReference>
<evidence type="ECO:0000256" key="2">
    <source>
        <dbReference type="ARBA" id="ARBA00022832"/>
    </source>
</evidence>
<feature type="domain" description="AMP-dependent synthetase/ligase" evidence="5">
    <location>
        <begin position="21"/>
        <end position="433"/>
    </location>
</feature>